<accession>A0A5J9VR93</accession>
<feature type="region of interest" description="Disordered" evidence="1">
    <location>
        <begin position="39"/>
        <end position="60"/>
    </location>
</feature>
<dbReference type="AlphaFoldDB" id="A0A5J9VR93"/>
<dbReference type="Gramene" id="TVU37944">
    <property type="protein sequence ID" value="TVU37944"/>
    <property type="gene ID" value="EJB05_11289"/>
</dbReference>
<evidence type="ECO:0000313" key="3">
    <source>
        <dbReference type="Proteomes" id="UP000324897"/>
    </source>
</evidence>
<dbReference type="EMBL" id="RWGY01000007">
    <property type="protein sequence ID" value="TVU37944.1"/>
    <property type="molecule type" value="Genomic_DNA"/>
</dbReference>
<comment type="caution">
    <text evidence="2">The sequence shown here is derived from an EMBL/GenBank/DDBJ whole genome shotgun (WGS) entry which is preliminary data.</text>
</comment>
<feature type="compositionally biased region" description="Basic and acidic residues" evidence="1">
    <location>
        <begin position="49"/>
        <end position="60"/>
    </location>
</feature>
<evidence type="ECO:0000313" key="2">
    <source>
        <dbReference type="EMBL" id="TVU37944.1"/>
    </source>
</evidence>
<evidence type="ECO:0000256" key="1">
    <source>
        <dbReference type="SAM" id="MobiDB-lite"/>
    </source>
</evidence>
<keyword evidence="3" id="KW-1185">Reference proteome</keyword>
<proteinExistence type="predicted"/>
<dbReference type="Proteomes" id="UP000324897">
    <property type="component" value="Chromosome 4"/>
</dbReference>
<name>A0A5J9VR93_9POAL</name>
<organism evidence="2 3">
    <name type="scientific">Eragrostis curvula</name>
    <name type="common">weeping love grass</name>
    <dbReference type="NCBI Taxonomy" id="38414"/>
    <lineage>
        <taxon>Eukaryota</taxon>
        <taxon>Viridiplantae</taxon>
        <taxon>Streptophyta</taxon>
        <taxon>Embryophyta</taxon>
        <taxon>Tracheophyta</taxon>
        <taxon>Spermatophyta</taxon>
        <taxon>Magnoliopsida</taxon>
        <taxon>Liliopsida</taxon>
        <taxon>Poales</taxon>
        <taxon>Poaceae</taxon>
        <taxon>PACMAD clade</taxon>
        <taxon>Chloridoideae</taxon>
        <taxon>Eragrostideae</taxon>
        <taxon>Eragrostidinae</taxon>
        <taxon>Eragrostis</taxon>
    </lineage>
</organism>
<sequence>MRLRALLSPWLARSPISLKVLSVAKPLFIQAYTRPRRTPRDMVRRRKRGNAEQRITRSRRTPQDIEHCPIHALGKITPSISILGNVVFILLDLECRDLQCMENLDASLRDL</sequence>
<reference evidence="2 3" key="1">
    <citation type="journal article" date="2019" name="Sci. Rep.">
        <title>A high-quality genome of Eragrostis curvula grass provides insights into Poaceae evolution and supports new strategies to enhance forage quality.</title>
        <authorList>
            <person name="Carballo J."/>
            <person name="Santos B.A.C.M."/>
            <person name="Zappacosta D."/>
            <person name="Garbus I."/>
            <person name="Selva J.P."/>
            <person name="Gallo C.A."/>
            <person name="Diaz A."/>
            <person name="Albertini E."/>
            <person name="Caccamo M."/>
            <person name="Echenique V."/>
        </authorList>
    </citation>
    <scope>NUCLEOTIDE SEQUENCE [LARGE SCALE GENOMIC DNA]</scope>
    <source>
        <strain evidence="3">cv. Victoria</strain>
        <tissue evidence="2">Leaf</tissue>
    </source>
</reference>
<gene>
    <name evidence="2" type="ORF">EJB05_11289</name>
</gene>
<protein>
    <submittedName>
        <fullName evidence="2">Uncharacterized protein</fullName>
    </submittedName>
</protein>